<protein>
    <recommendedName>
        <fullName evidence="3">DUF1627 domain-containing protein</fullName>
    </recommendedName>
</protein>
<comment type="caution">
    <text evidence="1">The sequence shown here is derived from an EMBL/GenBank/DDBJ whole genome shotgun (WGS) entry which is preliminary data.</text>
</comment>
<dbReference type="PATRIC" id="fig|1354253.4.peg.4658"/>
<dbReference type="AlphaFoldDB" id="A0A1B7HM86"/>
<dbReference type="InterPro" id="IPR012432">
    <property type="entry name" value="DUF1627"/>
</dbReference>
<gene>
    <name evidence="1" type="ORF">M977_04531</name>
</gene>
<proteinExistence type="predicted"/>
<dbReference type="EMBL" id="LXEP01000048">
    <property type="protein sequence ID" value="OAT16744.1"/>
    <property type="molecule type" value="Genomic_DNA"/>
</dbReference>
<organism evidence="1 2">
    <name type="scientific">Buttiauxella gaviniae ATCC 51604</name>
    <dbReference type="NCBI Taxonomy" id="1354253"/>
    <lineage>
        <taxon>Bacteria</taxon>
        <taxon>Pseudomonadati</taxon>
        <taxon>Pseudomonadota</taxon>
        <taxon>Gammaproteobacteria</taxon>
        <taxon>Enterobacterales</taxon>
        <taxon>Enterobacteriaceae</taxon>
        <taxon>Buttiauxella</taxon>
    </lineage>
</organism>
<dbReference type="Proteomes" id="UP000078504">
    <property type="component" value="Unassembled WGS sequence"/>
</dbReference>
<evidence type="ECO:0008006" key="3">
    <source>
        <dbReference type="Google" id="ProtNLM"/>
    </source>
</evidence>
<evidence type="ECO:0000313" key="1">
    <source>
        <dbReference type="EMBL" id="OAT16744.1"/>
    </source>
</evidence>
<accession>A0A1B7HM86</accession>
<dbReference type="RefSeq" id="WP_064519109.1">
    <property type="nucleotide sequence ID" value="NZ_LXEP01000048.1"/>
</dbReference>
<reference evidence="1 2" key="1">
    <citation type="submission" date="2016-04" db="EMBL/GenBank/DDBJ databases">
        <title>ATOL: Assembling a taxonomically balanced genome-scale reconstruction of the evolutionary history of the Enterobacteriaceae.</title>
        <authorList>
            <person name="Plunkett G.III."/>
            <person name="Neeno-Eckwall E.C."/>
            <person name="Glasner J.D."/>
            <person name="Perna N.T."/>
        </authorList>
    </citation>
    <scope>NUCLEOTIDE SEQUENCE [LARGE SCALE GENOMIC DNA]</scope>
    <source>
        <strain evidence="1 2">ATCC 51604</strain>
    </source>
</reference>
<name>A0A1B7HM86_9ENTR</name>
<sequence length="237" mass="25993">METVLEALKAMGKATAREISARMKIDVREILGMLREHEELEQIELVNGWWQLTGTGAKTPRVKPAVPAVKVVNSKERPASPAVATPARKINEAVLAELMTQHGELTTEQMAKLAGTTVRAVASTLAMPVNRGRVVREKRGNVFHFTLAKPALAEPEPAVASMPEIKQPAVQESVPQSDAAFLDAIPQMAKRQAAEMVCPTPKSIAAEIRRTKSRLNQLEELRVTVRQLARQQRALGF</sequence>
<evidence type="ECO:0000313" key="2">
    <source>
        <dbReference type="Proteomes" id="UP000078504"/>
    </source>
</evidence>
<dbReference type="Pfam" id="PF07789">
    <property type="entry name" value="DUF1627"/>
    <property type="match status" value="1"/>
</dbReference>